<accession>A0A6J5S1I2</accession>
<name>A0A6J5S1I2_9CAUD</name>
<dbReference type="EMBL" id="LR797299">
    <property type="protein sequence ID" value="CAB4200186.1"/>
    <property type="molecule type" value="Genomic_DNA"/>
</dbReference>
<evidence type="ECO:0000313" key="2">
    <source>
        <dbReference type="EMBL" id="CAB4200186.1"/>
    </source>
</evidence>
<gene>
    <name evidence="1" type="ORF">UFOVP1005_31</name>
    <name evidence="2" type="ORF">UFOVP1344_31</name>
    <name evidence="3" type="ORF">UFOVP1602_9</name>
</gene>
<evidence type="ECO:0000313" key="3">
    <source>
        <dbReference type="EMBL" id="CAB4218115.1"/>
    </source>
</evidence>
<protein>
    <submittedName>
        <fullName evidence="2">Uncharacterized protein</fullName>
    </submittedName>
</protein>
<dbReference type="EMBL" id="LR797467">
    <property type="protein sequence ID" value="CAB4218115.1"/>
    <property type="molecule type" value="Genomic_DNA"/>
</dbReference>
<reference evidence="2" key="1">
    <citation type="submission" date="2020-05" db="EMBL/GenBank/DDBJ databases">
        <authorList>
            <person name="Chiriac C."/>
            <person name="Salcher M."/>
            <person name="Ghai R."/>
            <person name="Kavagutti S V."/>
        </authorList>
    </citation>
    <scope>NUCLEOTIDE SEQUENCE</scope>
</reference>
<evidence type="ECO:0000313" key="1">
    <source>
        <dbReference type="EMBL" id="CAB4177604.1"/>
    </source>
</evidence>
<organism evidence="2">
    <name type="scientific">uncultured Caudovirales phage</name>
    <dbReference type="NCBI Taxonomy" id="2100421"/>
    <lineage>
        <taxon>Viruses</taxon>
        <taxon>Duplodnaviria</taxon>
        <taxon>Heunggongvirae</taxon>
        <taxon>Uroviricota</taxon>
        <taxon>Caudoviricetes</taxon>
        <taxon>Peduoviridae</taxon>
        <taxon>Maltschvirus</taxon>
        <taxon>Maltschvirus maltsch</taxon>
    </lineage>
</organism>
<proteinExistence type="predicted"/>
<dbReference type="EMBL" id="LR796956">
    <property type="protein sequence ID" value="CAB4177604.1"/>
    <property type="molecule type" value="Genomic_DNA"/>
</dbReference>
<sequence>MADRKTPKFTKRDFQWLAEILNAQYEWLEYSADLAKYTTYEREITMYEHWRFIQGFSKSLAATNPAYQREKFLRAAMPDREREKWYLGVQPNPAKKED</sequence>